<feature type="region of interest" description="Disordered" evidence="1">
    <location>
        <begin position="224"/>
        <end position="248"/>
    </location>
</feature>
<proteinExistence type="predicted"/>
<feature type="compositionally biased region" description="Polar residues" evidence="1">
    <location>
        <begin position="309"/>
        <end position="323"/>
    </location>
</feature>
<feature type="compositionally biased region" description="Low complexity" evidence="1">
    <location>
        <begin position="507"/>
        <end position="520"/>
    </location>
</feature>
<feature type="compositionally biased region" description="Pro residues" evidence="1">
    <location>
        <begin position="273"/>
        <end position="292"/>
    </location>
</feature>
<dbReference type="InterPro" id="IPR021950">
    <property type="entry name" value="Spt20"/>
</dbReference>
<feature type="region of interest" description="Disordered" evidence="1">
    <location>
        <begin position="337"/>
        <end position="356"/>
    </location>
</feature>
<dbReference type="Pfam" id="PF12090">
    <property type="entry name" value="Spt20_SEP"/>
    <property type="match status" value="1"/>
</dbReference>
<evidence type="ECO:0000313" key="3">
    <source>
        <dbReference type="EMBL" id="CAL1715168.1"/>
    </source>
</evidence>
<dbReference type="EMBL" id="OZ037951">
    <property type="protein sequence ID" value="CAL1715168.1"/>
    <property type="molecule type" value="Genomic_DNA"/>
</dbReference>
<feature type="compositionally biased region" description="Low complexity" evidence="1">
    <location>
        <begin position="225"/>
        <end position="236"/>
    </location>
</feature>
<feature type="region of interest" description="Disordered" evidence="1">
    <location>
        <begin position="363"/>
        <end position="404"/>
    </location>
</feature>
<evidence type="ECO:0000256" key="1">
    <source>
        <dbReference type="SAM" id="MobiDB-lite"/>
    </source>
</evidence>
<feature type="region of interest" description="Disordered" evidence="1">
    <location>
        <begin position="463"/>
        <end position="521"/>
    </location>
</feature>
<keyword evidence="4" id="KW-1185">Reference proteome</keyword>
<organism evidence="3 4">
    <name type="scientific">Somion occarium</name>
    <dbReference type="NCBI Taxonomy" id="3059160"/>
    <lineage>
        <taxon>Eukaryota</taxon>
        <taxon>Fungi</taxon>
        <taxon>Dikarya</taxon>
        <taxon>Basidiomycota</taxon>
        <taxon>Agaricomycotina</taxon>
        <taxon>Agaricomycetes</taxon>
        <taxon>Polyporales</taxon>
        <taxon>Cerrenaceae</taxon>
        <taxon>Somion</taxon>
    </lineage>
</organism>
<feature type="domain" description="Spt20-like SEP" evidence="2">
    <location>
        <begin position="20"/>
        <end position="160"/>
    </location>
</feature>
<feature type="compositionally biased region" description="Polar residues" evidence="1">
    <location>
        <begin position="468"/>
        <end position="506"/>
    </location>
</feature>
<feature type="compositionally biased region" description="Low complexity" evidence="1">
    <location>
        <begin position="376"/>
        <end position="392"/>
    </location>
</feature>
<feature type="region of interest" description="Disordered" evidence="1">
    <location>
        <begin position="267"/>
        <end position="328"/>
    </location>
</feature>
<name>A0ABP1E7E7_9APHY</name>
<dbReference type="PANTHER" id="PTHR13526:SF8">
    <property type="entry name" value="TRANSCRIPTION FACTOR SPT20 HOMOLOG"/>
    <property type="match status" value="1"/>
</dbReference>
<dbReference type="PANTHER" id="PTHR13526">
    <property type="entry name" value="TRANSCRIPTION FACTOR SPT20 HOMOLOG"/>
    <property type="match status" value="1"/>
</dbReference>
<dbReference type="InterPro" id="IPR046468">
    <property type="entry name" value="Spt20-like_SEP"/>
</dbReference>
<dbReference type="Proteomes" id="UP001497453">
    <property type="component" value="Chromosome 8"/>
</dbReference>
<protein>
    <recommendedName>
        <fullName evidence="2">Spt20-like SEP domain-containing protein</fullName>
    </recommendedName>
</protein>
<accession>A0ABP1E7E7</accession>
<evidence type="ECO:0000259" key="2">
    <source>
        <dbReference type="Pfam" id="PF12090"/>
    </source>
</evidence>
<sequence length="640" mass="69717">MVSYNTTRYMNELLDKHAPDPPSFTVRLYPEHWTIGGSRFLYNNQMASLLDDIQAQRIPNDFLELFDSAKVAFYDGCMIVELLDYRPLRVKDPVLETPERTRVVLTPNAETLWSEICLMNQKNGFHWTDQDALEVESKILLATAPPLCLDPDPHLTRIANSIMRVSAPTPPVSLKRKAAVMEEEDELERARRAKIMQYMNPRIKPVVPSYRILDVIQRTKMQRVQAPAQGTAAPATHPIPGAAPVPATTQGVNAGTYAVAAQPTAPALTARPPSTPAPAPSGPASTPTPPVPAATASPEARRKIKRSESSQSPLLARPSSTLPPNIPPHVQVYHAQVGRNTPPSHTPRPPSSATIASSPIVAEKRPSSAMKHGQVHPTQQAQHPHTQPHASPVPQPRQQQSNAALHAQANVTAVNATNFLVQQAKVKTAAPATPGVPAHQTPMVYNYYAAQQHLLAQQRLAAQAQAQGSSTPVPQMMPNTVATPQQRSSPMVTAQNLVSRSPMPNAQQQQPHTGHPQQQPYNNFNVQAYAAQMRQHPHFVQHQLVNNGTQSHAAGGQQGQHPPTTHDQAQQQAAIMAQFPMYGYPMNMQQRQNPQMYWPVGMGRGMPVANAQHQMAGMAGHPQQMPLGAGRAIPGGMQGS</sequence>
<gene>
    <name evidence="3" type="ORF">GFSPODELE1_LOCUS10094</name>
</gene>
<reference evidence="4" key="1">
    <citation type="submission" date="2024-04" db="EMBL/GenBank/DDBJ databases">
        <authorList>
            <person name="Shaw F."/>
            <person name="Minotto A."/>
        </authorList>
    </citation>
    <scope>NUCLEOTIDE SEQUENCE [LARGE SCALE GENOMIC DNA]</scope>
</reference>
<evidence type="ECO:0000313" key="4">
    <source>
        <dbReference type="Proteomes" id="UP001497453"/>
    </source>
</evidence>